<keyword evidence="3" id="KW-1185">Reference proteome</keyword>
<dbReference type="SUPFAM" id="SSF143447">
    <property type="entry name" value="AMMECR1-like"/>
    <property type="match status" value="1"/>
</dbReference>
<dbReference type="InterPro" id="IPR004183">
    <property type="entry name" value="Xdiol_dOase_suB"/>
</dbReference>
<dbReference type="InterPro" id="IPR023473">
    <property type="entry name" value="AMMECR1"/>
</dbReference>
<dbReference type="InterPro" id="IPR027623">
    <property type="entry name" value="AmmeMemoSam_A"/>
</dbReference>
<dbReference type="CDD" id="cd07951">
    <property type="entry name" value="ED_3B_N_AMMECR1"/>
    <property type="match status" value="1"/>
</dbReference>
<dbReference type="InterPro" id="IPR027485">
    <property type="entry name" value="AMMECR1_N"/>
</dbReference>
<dbReference type="PANTHER" id="PTHR13016:SF0">
    <property type="entry name" value="AMME SYNDROME CANDIDATE GENE 1 PROTEIN"/>
    <property type="match status" value="1"/>
</dbReference>
<feature type="domain" description="AMMECR1" evidence="1">
    <location>
        <begin position="296"/>
        <end position="475"/>
    </location>
</feature>
<organism evidence="2 3">
    <name type="scientific">Gordonibacter pamelaeae</name>
    <dbReference type="NCBI Taxonomy" id="471189"/>
    <lineage>
        <taxon>Bacteria</taxon>
        <taxon>Bacillati</taxon>
        <taxon>Actinomycetota</taxon>
        <taxon>Coriobacteriia</taxon>
        <taxon>Eggerthellales</taxon>
        <taxon>Eggerthellaceae</taxon>
        <taxon>Gordonibacter</taxon>
    </lineage>
</organism>
<evidence type="ECO:0000313" key="3">
    <source>
        <dbReference type="Proteomes" id="UP000254000"/>
    </source>
</evidence>
<gene>
    <name evidence="2" type="primary">amrA</name>
    <name evidence="2" type="ORF">C1877_06620</name>
</gene>
<dbReference type="EMBL" id="PPTS01000003">
    <property type="protein sequence ID" value="RDB65776.1"/>
    <property type="molecule type" value="Genomic_DNA"/>
</dbReference>
<dbReference type="GO" id="GO:0016702">
    <property type="term" value="F:oxidoreductase activity, acting on single donors with incorporation of molecular oxygen, incorporation of two atoms of oxygen"/>
    <property type="evidence" value="ECO:0007669"/>
    <property type="project" value="UniProtKB-ARBA"/>
</dbReference>
<dbReference type="PROSITE" id="PS51112">
    <property type="entry name" value="AMMECR1"/>
    <property type="match status" value="1"/>
</dbReference>
<comment type="caution">
    <text evidence="2">The sequence shown here is derived from an EMBL/GenBank/DDBJ whole genome shotgun (WGS) entry which is preliminary data.</text>
</comment>
<reference evidence="2 3" key="1">
    <citation type="journal article" date="2018" name="Elife">
        <title>Discovery and characterization of a prevalent human gut bacterial enzyme sufficient for the inactivation of a family of plant toxins.</title>
        <authorList>
            <person name="Koppel N."/>
            <person name="Bisanz J.E."/>
            <person name="Pandelia M.E."/>
            <person name="Turnbaugh P.J."/>
            <person name="Balskus E.P."/>
        </authorList>
    </citation>
    <scope>NUCLEOTIDE SEQUENCE [LARGE SCALE GENOMIC DNA]</scope>
    <source>
        <strain evidence="2 3">3C</strain>
    </source>
</reference>
<dbReference type="Gene3D" id="3.40.830.10">
    <property type="entry name" value="LigB-like"/>
    <property type="match status" value="1"/>
</dbReference>
<dbReference type="Pfam" id="PF01871">
    <property type="entry name" value="AMMECR1"/>
    <property type="match status" value="1"/>
</dbReference>
<dbReference type="AlphaFoldDB" id="A0A369M5P3"/>
<proteinExistence type="predicted"/>
<evidence type="ECO:0000313" key="2">
    <source>
        <dbReference type="EMBL" id="RDB65776.1"/>
    </source>
</evidence>
<protein>
    <submittedName>
        <fullName evidence="2">AmmeMemoRadiSam system protein A</fullName>
    </submittedName>
</protein>
<name>A0A369M5P3_9ACTN</name>
<dbReference type="Pfam" id="PF02900">
    <property type="entry name" value="LigB"/>
    <property type="match status" value="1"/>
</dbReference>
<dbReference type="InterPro" id="IPR036071">
    <property type="entry name" value="AMMECR1_dom_sf"/>
</dbReference>
<dbReference type="InterPro" id="IPR002733">
    <property type="entry name" value="AMMECR1_domain"/>
</dbReference>
<dbReference type="Gene3D" id="3.30.700.20">
    <property type="entry name" value="Hypothetical protein ph0010, domain 1"/>
    <property type="match status" value="1"/>
</dbReference>
<dbReference type="GO" id="GO:0008198">
    <property type="term" value="F:ferrous iron binding"/>
    <property type="evidence" value="ECO:0007669"/>
    <property type="project" value="InterPro"/>
</dbReference>
<dbReference type="SUPFAM" id="SSF53213">
    <property type="entry name" value="LigB-like"/>
    <property type="match status" value="1"/>
</dbReference>
<evidence type="ECO:0000259" key="1">
    <source>
        <dbReference type="PROSITE" id="PS51112"/>
    </source>
</evidence>
<sequence>MSIVAAYVVPHPPLIVPAVGHGQERAIQATVDAYEEVARRIAAHAPDTIVVVSPHAPLYYDCFHVSTGDAAHGDMGRFDAWEAAMNVPCDPSFSAAVSACARARGVPICGSGMRDGELDHATFVPLHFVNERYAGYRLVRVGLSGLTPADHREVGRCIAEAACDLDRTCVLVASGDLSHKLKEDGPYGFAPEGPVFDRTVTGLLDEGDLEGLFSIDAAFRDAAAECGLGSFQIMAGALDGVPATHELLSYEGPFGVGYAVAAFEVQGPTGDGAVAAGVDAEADARGTEDEAAAEQDGADPFVALARAAVEGFVRTGRPLARPDGLPPELADVRAGVFVSLHEGGDLRGCIGTIEPVTGSIADEIIRNGTAAASEDPRFPPVGAGELDALSYSVDVLFPPEPVDSEAALNPARYGVIVTLGRRRGLLLPNLEGVDTATQQVAIARAKAGIAPDERGVRLERFQVVRHDRGGEARHG</sequence>
<dbReference type="NCBIfam" id="TIGR04335">
    <property type="entry name" value="AmmeMemoSam_A"/>
    <property type="match status" value="1"/>
</dbReference>
<accession>A0A369M5P3</accession>
<dbReference type="Proteomes" id="UP000254000">
    <property type="component" value="Unassembled WGS sequence"/>
</dbReference>
<dbReference type="RefSeq" id="WP_114568738.1">
    <property type="nucleotide sequence ID" value="NZ_CABMMS010000003.1"/>
</dbReference>
<dbReference type="PANTHER" id="PTHR13016">
    <property type="entry name" value="AMMECR1 HOMOLOG"/>
    <property type="match status" value="1"/>
</dbReference>
<dbReference type="GeneID" id="78359374"/>
<dbReference type="OrthoDB" id="9785549at2"/>